<proteinExistence type="predicted"/>
<evidence type="ECO:0000313" key="9">
    <source>
        <dbReference type="Proteomes" id="UP000568050"/>
    </source>
</evidence>
<name>A0A839QNX3_9MICO</name>
<evidence type="ECO:0000259" key="7">
    <source>
        <dbReference type="Pfam" id="PF00482"/>
    </source>
</evidence>
<feature type="transmembrane region" description="Helical" evidence="6">
    <location>
        <begin position="281"/>
        <end position="301"/>
    </location>
</feature>
<evidence type="ECO:0000256" key="2">
    <source>
        <dbReference type="ARBA" id="ARBA00022475"/>
    </source>
</evidence>
<dbReference type="PANTHER" id="PTHR35007">
    <property type="entry name" value="INTEGRAL MEMBRANE PROTEIN-RELATED"/>
    <property type="match status" value="1"/>
</dbReference>
<gene>
    <name evidence="8" type="ORF">FHX50_000252</name>
</gene>
<feature type="transmembrane region" description="Helical" evidence="6">
    <location>
        <begin position="6"/>
        <end position="27"/>
    </location>
</feature>
<accession>A0A839QNX3</accession>
<dbReference type="EMBL" id="JACHWP010000001">
    <property type="protein sequence ID" value="MBB3022004.1"/>
    <property type="molecule type" value="Genomic_DNA"/>
</dbReference>
<feature type="transmembrane region" description="Helical" evidence="6">
    <location>
        <begin position="133"/>
        <end position="151"/>
    </location>
</feature>
<feature type="domain" description="Type II secretion system protein GspF" evidence="7">
    <location>
        <begin position="175"/>
        <end position="299"/>
    </location>
</feature>
<dbReference type="Proteomes" id="UP000568050">
    <property type="component" value="Unassembled WGS sequence"/>
</dbReference>
<evidence type="ECO:0000256" key="1">
    <source>
        <dbReference type="ARBA" id="ARBA00004651"/>
    </source>
</evidence>
<evidence type="ECO:0000313" key="8">
    <source>
        <dbReference type="EMBL" id="MBB3022004.1"/>
    </source>
</evidence>
<keyword evidence="9" id="KW-1185">Reference proteome</keyword>
<evidence type="ECO:0000256" key="5">
    <source>
        <dbReference type="ARBA" id="ARBA00023136"/>
    </source>
</evidence>
<comment type="subcellular location">
    <subcellularLocation>
        <location evidence="1">Cell membrane</location>
        <topology evidence="1">Multi-pass membrane protein</topology>
    </subcellularLocation>
</comment>
<dbReference type="GO" id="GO:0005886">
    <property type="term" value="C:plasma membrane"/>
    <property type="evidence" value="ECO:0007669"/>
    <property type="project" value="UniProtKB-SubCell"/>
</dbReference>
<dbReference type="InterPro" id="IPR018076">
    <property type="entry name" value="T2SS_GspF_dom"/>
</dbReference>
<comment type="caution">
    <text evidence="8">The sequence shown here is derived from an EMBL/GenBank/DDBJ whole genome shotgun (WGS) entry which is preliminary data.</text>
</comment>
<keyword evidence="3 6" id="KW-0812">Transmembrane</keyword>
<keyword evidence="2" id="KW-1003">Cell membrane</keyword>
<keyword evidence="4 6" id="KW-1133">Transmembrane helix</keyword>
<keyword evidence="5 6" id="KW-0472">Membrane</keyword>
<sequence length="311" mass="34001">MSPAVLGAVIGAAFGVGSVLVLLHNPWTRPRAVHRRIDPYVRRSQRRGGFAAYEHALSSHPFLRRNILPPVRSAARLTARWFGSEEEITRRLRLAGREDSADAFRAEQALWAVAAFTVALISAILLITLRDAGAVPMLILVLVMTVLGALARDKWLSMQIQRRSEQLAREFPTVADLLALAVAAGEGTVAAMERVSRTTTGPLAHELGRTVADIRAGATVEDAFRQLGRRTSLETITRFTDGVTVAIERGTPLADVLRAQAQDARDAGRRDLMETAGKREIWMLIPVVFLLMPMVIVFAIFPGLSVLSISL</sequence>
<protein>
    <submittedName>
        <fullName evidence="8">Tight adherence protein C</fullName>
    </submittedName>
</protein>
<dbReference type="AlphaFoldDB" id="A0A839QNX3"/>
<dbReference type="PANTHER" id="PTHR35007:SF2">
    <property type="entry name" value="PILUS ASSEMBLE PROTEIN"/>
    <property type="match status" value="1"/>
</dbReference>
<reference evidence="8 9" key="1">
    <citation type="submission" date="2020-08" db="EMBL/GenBank/DDBJ databases">
        <title>Sequencing the genomes of 1000 actinobacteria strains.</title>
        <authorList>
            <person name="Klenk H.-P."/>
        </authorList>
    </citation>
    <scope>NUCLEOTIDE SEQUENCE [LARGE SCALE GENOMIC DNA]</scope>
    <source>
        <strain evidence="8 9">DSM 23040</strain>
    </source>
</reference>
<evidence type="ECO:0000256" key="6">
    <source>
        <dbReference type="SAM" id="Phobius"/>
    </source>
</evidence>
<dbReference type="Pfam" id="PF00482">
    <property type="entry name" value="T2SSF"/>
    <property type="match status" value="1"/>
</dbReference>
<evidence type="ECO:0000256" key="4">
    <source>
        <dbReference type="ARBA" id="ARBA00022989"/>
    </source>
</evidence>
<evidence type="ECO:0000256" key="3">
    <source>
        <dbReference type="ARBA" id="ARBA00022692"/>
    </source>
</evidence>
<organism evidence="8 9">
    <name type="scientific">Helcobacillus massiliensis</name>
    <dbReference type="NCBI Taxonomy" id="521392"/>
    <lineage>
        <taxon>Bacteria</taxon>
        <taxon>Bacillati</taxon>
        <taxon>Actinomycetota</taxon>
        <taxon>Actinomycetes</taxon>
        <taxon>Micrococcales</taxon>
        <taxon>Dermabacteraceae</taxon>
        <taxon>Helcobacillus</taxon>
    </lineage>
</organism>
<dbReference type="RefSeq" id="WP_183373728.1">
    <property type="nucleotide sequence ID" value="NZ_CBCSFZ010000003.1"/>
</dbReference>
<feature type="transmembrane region" description="Helical" evidence="6">
    <location>
        <begin position="109"/>
        <end position="127"/>
    </location>
</feature>